<name>A0A2M7IKF3_9BACT</name>
<keyword evidence="1" id="KW-0812">Transmembrane</keyword>
<organism evidence="2 3">
    <name type="scientific">Candidatus Nealsonbacteria bacterium CG_4_8_14_3_um_filter_40_11</name>
    <dbReference type="NCBI Taxonomy" id="1974690"/>
    <lineage>
        <taxon>Bacteria</taxon>
        <taxon>Candidatus Nealsoniibacteriota</taxon>
    </lineage>
</organism>
<protein>
    <submittedName>
        <fullName evidence="2">Uncharacterized protein</fullName>
    </submittedName>
</protein>
<proteinExistence type="predicted"/>
<keyword evidence="1" id="KW-1133">Transmembrane helix</keyword>
<feature type="transmembrane region" description="Helical" evidence="1">
    <location>
        <begin position="324"/>
        <end position="347"/>
    </location>
</feature>
<accession>A0A2M7IKF3</accession>
<dbReference type="SUPFAM" id="SSF52833">
    <property type="entry name" value="Thioredoxin-like"/>
    <property type="match status" value="1"/>
</dbReference>
<feature type="transmembrane region" description="Helical" evidence="1">
    <location>
        <begin position="193"/>
        <end position="212"/>
    </location>
</feature>
<evidence type="ECO:0000313" key="2">
    <source>
        <dbReference type="EMBL" id="PIW90391.1"/>
    </source>
</evidence>
<feature type="transmembrane region" description="Helical" evidence="1">
    <location>
        <begin position="275"/>
        <end position="298"/>
    </location>
</feature>
<keyword evidence="1" id="KW-0472">Membrane</keyword>
<dbReference type="Gene3D" id="3.40.30.10">
    <property type="entry name" value="Glutaredoxin"/>
    <property type="match status" value="1"/>
</dbReference>
<gene>
    <name evidence="2" type="ORF">COZ92_00815</name>
</gene>
<dbReference type="InterPro" id="IPR036249">
    <property type="entry name" value="Thioredoxin-like_sf"/>
</dbReference>
<evidence type="ECO:0000313" key="3">
    <source>
        <dbReference type="Proteomes" id="UP000229238"/>
    </source>
</evidence>
<dbReference type="PROSITE" id="PS51354">
    <property type="entry name" value="GLUTAREDOXIN_2"/>
    <property type="match status" value="1"/>
</dbReference>
<dbReference type="AlphaFoldDB" id="A0A2M7IKF3"/>
<feature type="transmembrane region" description="Helical" evidence="1">
    <location>
        <begin position="168"/>
        <end position="186"/>
    </location>
</feature>
<dbReference type="EMBL" id="PFHH01000016">
    <property type="protein sequence ID" value="PIW90391.1"/>
    <property type="molecule type" value="Genomic_DNA"/>
</dbReference>
<evidence type="ECO:0000256" key="1">
    <source>
        <dbReference type="SAM" id="Phobius"/>
    </source>
</evidence>
<comment type="caution">
    <text evidence="2">The sequence shown here is derived from an EMBL/GenBank/DDBJ whole genome shotgun (WGS) entry which is preliminary data.</text>
</comment>
<feature type="transmembrane region" description="Helical" evidence="1">
    <location>
        <begin position="359"/>
        <end position="380"/>
    </location>
</feature>
<dbReference type="Proteomes" id="UP000229238">
    <property type="component" value="Unassembled WGS sequence"/>
</dbReference>
<sequence length="388" mass="43813">MPLWIKIKNMVKKWLLISLISAFLFCGFDFALAQSEKLEIDFFYSAICPHCGQEREFLQALKEKYPEIEIKEYEVFYSSESQKILKEFYEKYQVPERYYGWVPVTFTPTKYLVGFNEQVSKELESCIEECLGGEGAALSTIKIPFLGSVDISKMSLPVLTVTLGALDGLNPCAMWVLLFLIALLINTRSRKRMWLIGGTFILASGIVYYLILSAWLNLFLAISYVNLTRILIGAFALGVGIWQIKNFITYHPGICKVLGLTAKLSKGFQEKAEKIVASPFILATIGGLILLALGVNLIEFFCSAGLPAIYTRVLTLSEISTLSYYFYLLLYTFIFMLDDLIIFSLAVITLSKVGLTEKYNYWATLIGGLLILILGILLIFRPELLMFG</sequence>
<feature type="transmembrane region" description="Helical" evidence="1">
    <location>
        <begin position="218"/>
        <end position="242"/>
    </location>
</feature>
<reference evidence="3" key="1">
    <citation type="submission" date="2017-09" db="EMBL/GenBank/DDBJ databases">
        <title>Depth-based differentiation of microbial function through sediment-hosted aquifers and enrichment of novel symbionts in the deep terrestrial subsurface.</title>
        <authorList>
            <person name="Probst A.J."/>
            <person name="Ladd B."/>
            <person name="Jarett J.K."/>
            <person name="Geller-Mcgrath D.E."/>
            <person name="Sieber C.M.K."/>
            <person name="Emerson J.B."/>
            <person name="Anantharaman K."/>
            <person name="Thomas B.C."/>
            <person name="Malmstrom R."/>
            <person name="Stieglmeier M."/>
            <person name="Klingl A."/>
            <person name="Woyke T."/>
            <person name="Ryan C.M."/>
            <person name="Banfield J.F."/>
        </authorList>
    </citation>
    <scope>NUCLEOTIDE SEQUENCE [LARGE SCALE GENOMIC DNA]</scope>
</reference>